<keyword evidence="2" id="KW-1185">Reference proteome</keyword>
<dbReference type="AlphaFoldDB" id="A0A9W4SH88"/>
<evidence type="ECO:0000313" key="1">
    <source>
        <dbReference type="EMBL" id="CAI2168854.1"/>
    </source>
</evidence>
<gene>
    <name evidence="1" type="ORF">FWILDA_LOCUS3789</name>
</gene>
<protein>
    <submittedName>
        <fullName evidence="1">2532_t:CDS:1</fullName>
    </submittedName>
</protein>
<dbReference type="OrthoDB" id="2345161at2759"/>
<dbReference type="Proteomes" id="UP001153678">
    <property type="component" value="Unassembled WGS sequence"/>
</dbReference>
<evidence type="ECO:0000313" key="2">
    <source>
        <dbReference type="Proteomes" id="UP001153678"/>
    </source>
</evidence>
<reference evidence="1" key="1">
    <citation type="submission" date="2022-08" db="EMBL/GenBank/DDBJ databases">
        <authorList>
            <person name="Kallberg Y."/>
            <person name="Tangrot J."/>
            <person name="Rosling A."/>
        </authorList>
    </citation>
    <scope>NUCLEOTIDE SEQUENCE</scope>
    <source>
        <strain evidence="1">Wild A</strain>
    </source>
</reference>
<organism evidence="1 2">
    <name type="scientific">Funneliformis geosporum</name>
    <dbReference type="NCBI Taxonomy" id="1117311"/>
    <lineage>
        <taxon>Eukaryota</taxon>
        <taxon>Fungi</taxon>
        <taxon>Fungi incertae sedis</taxon>
        <taxon>Mucoromycota</taxon>
        <taxon>Glomeromycotina</taxon>
        <taxon>Glomeromycetes</taxon>
        <taxon>Glomerales</taxon>
        <taxon>Glomeraceae</taxon>
        <taxon>Funneliformis</taxon>
    </lineage>
</organism>
<proteinExistence type="predicted"/>
<comment type="caution">
    <text evidence="1">The sequence shown here is derived from an EMBL/GenBank/DDBJ whole genome shotgun (WGS) entry which is preliminary data.</text>
</comment>
<accession>A0A9W4SH88</accession>
<sequence length="128" mass="15411">MQRKLAELLSLLKDKYLFHDETNKNILYNHEIERFAKLYHITNFCLVLSCYDSFFWLKDPNSGLEENLCYIEEYTLKLIPVKKANEEAEKWYEENKHTTTTFVVTDELLKPLEEKKKGSNKDEKQKKR</sequence>
<name>A0A9W4SH88_9GLOM</name>
<dbReference type="EMBL" id="CAMKVN010000527">
    <property type="protein sequence ID" value="CAI2168854.1"/>
    <property type="molecule type" value="Genomic_DNA"/>
</dbReference>